<evidence type="ECO:0000259" key="1">
    <source>
        <dbReference type="Pfam" id="PF18735"/>
    </source>
</evidence>
<organism evidence="2 3">
    <name type="scientific">Candidatus Argoarchaeum ethanivorans</name>
    <dbReference type="NCBI Taxonomy" id="2608793"/>
    <lineage>
        <taxon>Archaea</taxon>
        <taxon>Methanobacteriati</taxon>
        <taxon>Methanobacteriota</taxon>
        <taxon>Stenosarchaea group</taxon>
        <taxon>Methanomicrobia</taxon>
        <taxon>Methanosarcinales</taxon>
        <taxon>Methanosarcinales incertae sedis</taxon>
        <taxon>GOM Arc I cluster</taxon>
        <taxon>Candidatus Argoarchaeum</taxon>
    </lineage>
</organism>
<feature type="domain" description="RiboL-PSP-HEPN" evidence="1">
    <location>
        <begin position="18"/>
        <end position="194"/>
    </location>
</feature>
<protein>
    <recommendedName>
        <fullName evidence="1">RiboL-PSP-HEPN domain-containing protein</fullName>
    </recommendedName>
</protein>
<dbReference type="InterPro" id="IPR041519">
    <property type="entry name" value="HEPN_RiboL-PSP"/>
</dbReference>
<evidence type="ECO:0000313" key="3">
    <source>
        <dbReference type="Proteomes" id="UP000603056"/>
    </source>
</evidence>
<dbReference type="Proteomes" id="UP000603056">
    <property type="component" value="Unassembled WGS sequence"/>
</dbReference>
<evidence type="ECO:0000313" key="2">
    <source>
        <dbReference type="EMBL" id="CAD6491402.1"/>
    </source>
</evidence>
<dbReference type="AlphaFoldDB" id="A0A811T6X3"/>
<proteinExistence type="predicted"/>
<name>A0A811T6X3_9EURY</name>
<comment type="caution">
    <text evidence="2">The sequence shown here is derived from an EMBL/GenBank/DDBJ whole genome shotgun (WGS) entry which is preliminary data.</text>
</comment>
<dbReference type="EMBL" id="CAJHIP010000003">
    <property type="protein sequence ID" value="CAD6491402.1"/>
    <property type="molecule type" value="Genomic_DNA"/>
</dbReference>
<gene>
    <name evidence="2" type="ORF">FFODKBPE_00141</name>
</gene>
<reference evidence="2" key="1">
    <citation type="submission" date="2020-10" db="EMBL/GenBank/DDBJ databases">
        <authorList>
            <person name="Hahn C.J."/>
            <person name="Laso-Perez R."/>
            <person name="Vulcano F."/>
            <person name="Vaziourakis K.-M."/>
            <person name="Stokke R."/>
            <person name="Steen I.H."/>
            <person name="Teske A."/>
            <person name="Boetius A."/>
            <person name="Liebeke M."/>
            <person name="Amann R."/>
            <person name="Knittel K."/>
        </authorList>
    </citation>
    <scope>NUCLEOTIDE SEQUENCE</scope>
    <source>
        <strain evidence="2">Gfbio:e3339647-f889-4370-9287-4fb5cb688e4c:AG394J04_GoMArc1</strain>
    </source>
</reference>
<accession>A0A811T6X3</accession>
<sequence>MDETKVLKNYFLLFTDLINLIEETNKRCVSKNTSHYFINNVNFFNKSFTVLICAYLESYLKDVGMLIIEEMNYRLKNNPVPHNLIKWYLNINKQFKTSETKYEFLKININKKDIDNEISADIGRTINLFQKLGIDLNTNSEFNNYKDIIGSIVRKRNNIIHHNDEASDISFDDIIENINLIKEYIIIIDKEVINHISYSNERTIAPE</sequence>
<dbReference type="Pfam" id="PF18735">
    <property type="entry name" value="HEPN_RiboL-PSP"/>
    <property type="match status" value="1"/>
</dbReference>